<evidence type="ECO:0000256" key="1">
    <source>
        <dbReference type="ARBA" id="ARBA00001946"/>
    </source>
</evidence>
<dbReference type="PROSITE" id="PS01079">
    <property type="entry name" value="MOCF_BIOSYNTHESIS_2"/>
    <property type="match status" value="1"/>
</dbReference>
<evidence type="ECO:0000256" key="8">
    <source>
        <dbReference type="ARBA" id="ARBA00022842"/>
    </source>
</evidence>
<dbReference type="Pfam" id="PF00994">
    <property type="entry name" value="MoCF_biosynth"/>
    <property type="match status" value="1"/>
</dbReference>
<feature type="domain" description="MoaB/Mog" evidence="12">
    <location>
        <begin position="175"/>
        <end position="312"/>
    </location>
</feature>
<dbReference type="Pfam" id="PF03454">
    <property type="entry name" value="MoeA_C"/>
    <property type="match status" value="1"/>
</dbReference>
<keyword evidence="6 11" id="KW-0808">Transferase</keyword>
<dbReference type="GO" id="GO:0006777">
    <property type="term" value="P:Mo-molybdopterin cofactor biosynthetic process"/>
    <property type="evidence" value="ECO:0007669"/>
    <property type="project" value="UniProtKB-UniRule"/>
</dbReference>
<dbReference type="GO" id="GO:0005829">
    <property type="term" value="C:cytosol"/>
    <property type="evidence" value="ECO:0007669"/>
    <property type="project" value="TreeGrafter"/>
</dbReference>
<dbReference type="SUPFAM" id="SSF63867">
    <property type="entry name" value="MoeA C-terminal domain-like"/>
    <property type="match status" value="1"/>
</dbReference>
<evidence type="ECO:0000256" key="11">
    <source>
        <dbReference type="RuleBase" id="RU365090"/>
    </source>
</evidence>
<accession>A0A1Y5T4X7</accession>
<dbReference type="RefSeq" id="WP_085883665.1">
    <property type="nucleotide sequence ID" value="NZ_FWFR01000002.1"/>
</dbReference>
<protein>
    <recommendedName>
        <fullName evidence="11">Molybdopterin molybdenumtransferase</fullName>
        <ecNumber evidence="11">2.10.1.1</ecNumber>
    </recommendedName>
</protein>
<dbReference type="GO" id="GO:0046872">
    <property type="term" value="F:metal ion binding"/>
    <property type="evidence" value="ECO:0007669"/>
    <property type="project" value="UniProtKB-UniRule"/>
</dbReference>
<dbReference type="PANTHER" id="PTHR10192">
    <property type="entry name" value="MOLYBDOPTERIN BIOSYNTHESIS PROTEIN"/>
    <property type="match status" value="1"/>
</dbReference>
<dbReference type="InterPro" id="IPR005110">
    <property type="entry name" value="MoeA_linker/N"/>
</dbReference>
<dbReference type="InterPro" id="IPR005111">
    <property type="entry name" value="MoeA_C_domain_IV"/>
</dbReference>
<evidence type="ECO:0000256" key="2">
    <source>
        <dbReference type="ARBA" id="ARBA00002901"/>
    </source>
</evidence>
<dbReference type="InterPro" id="IPR001453">
    <property type="entry name" value="MoaB/Mog_dom"/>
</dbReference>
<evidence type="ECO:0000256" key="6">
    <source>
        <dbReference type="ARBA" id="ARBA00022679"/>
    </source>
</evidence>
<evidence type="ECO:0000256" key="9">
    <source>
        <dbReference type="ARBA" id="ARBA00023150"/>
    </source>
</evidence>
<name>A0A1Y5T4X7_9PROT</name>
<comment type="function">
    <text evidence="2 11">Catalyzes the insertion of molybdate into adenylated molybdopterin with the concomitant release of AMP.</text>
</comment>
<keyword evidence="9 11" id="KW-0501">Molybdenum cofactor biosynthesis</keyword>
<reference evidence="13 14" key="1">
    <citation type="submission" date="2017-03" db="EMBL/GenBank/DDBJ databases">
        <authorList>
            <person name="Afonso C.L."/>
            <person name="Miller P.J."/>
            <person name="Scott M.A."/>
            <person name="Spackman E."/>
            <person name="Goraichik I."/>
            <person name="Dimitrov K.M."/>
            <person name="Suarez D.L."/>
            <person name="Swayne D.E."/>
        </authorList>
    </citation>
    <scope>NUCLEOTIDE SEQUENCE [LARGE SCALE GENOMIC DNA]</scope>
    <source>
        <strain evidence="13 14">CECT 7691</strain>
    </source>
</reference>
<evidence type="ECO:0000256" key="4">
    <source>
        <dbReference type="ARBA" id="ARBA00010763"/>
    </source>
</evidence>
<dbReference type="PANTHER" id="PTHR10192:SF5">
    <property type="entry name" value="GEPHYRIN"/>
    <property type="match status" value="1"/>
</dbReference>
<proteinExistence type="inferred from homology"/>
<dbReference type="Gene3D" id="3.40.980.10">
    <property type="entry name" value="MoaB/Mog-like domain"/>
    <property type="match status" value="1"/>
</dbReference>
<evidence type="ECO:0000256" key="5">
    <source>
        <dbReference type="ARBA" id="ARBA00022505"/>
    </source>
</evidence>
<dbReference type="InterPro" id="IPR036688">
    <property type="entry name" value="MoeA_C_domain_IV_sf"/>
</dbReference>
<evidence type="ECO:0000256" key="3">
    <source>
        <dbReference type="ARBA" id="ARBA00005046"/>
    </source>
</evidence>
<dbReference type="GO" id="GO:0061599">
    <property type="term" value="F:molybdopterin molybdotransferase activity"/>
    <property type="evidence" value="ECO:0007669"/>
    <property type="project" value="UniProtKB-UniRule"/>
</dbReference>
<dbReference type="InterPro" id="IPR038987">
    <property type="entry name" value="MoeA-like"/>
</dbReference>
<dbReference type="NCBIfam" id="NF045515">
    <property type="entry name" value="Glp_gephyrin"/>
    <property type="match status" value="1"/>
</dbReference>
<dbReference type="Pfam" id="PF03453">
    <property type="entry name" value="MoeA_N"/>
    <property type="match status" value="1"/>
</dbReference>
<dbReference type="EMBL" id="FWFR01000002">
    <property type="protein sequence ID" value="SLN54238.1"/>
    <property type="molecule type" value="Genomic_DNA"/>
</dbReference>
<evidence type="ECO:0000313" key="14">
    <source>
        <dbReference type="Proteomes" id="UP000193200"/>
    </source>
</evidence>
<sequence>MISVEEARRRILAALNPTASEIVAIADADGRVLTEDVAARRTQPPADMSAMDGYAVRAADVATVPVTLDVIGAAPAGAVFTGRVGPGQAVRIFTGGVLPAGADTIVIQEDTEAADGRVTVREAPKAGAFVRRAGLDFAAGEVRLRTGTRLDARAVGLAAAMNVPWLAVRRKPRVALIATGDELVRPGEPIGESQIVASNTLALAALVRAAGGEAIDLGIARDNEASLRQVAEGARGADLVVTLGGASVGEHDLVRSVLGDDGRGLDFWKVAMRPGKPLMFGSVNGVPLLGLPGNPVSSIVCGLIYLRPAIAHMLGLAAGADEEETVRLARDLPENDRRQDYLRATLHHDGDGPLAEPAAKQDSSMLSTLAEADCLIVRAPHAPAASAGERVRILRFRGA</sequence>
<keyword evidence="7 11" id="KW-0479">Metal-binding</keyword>
<dbReference type="Gene3D" id="2.170.190.11">
    <property type="entry name" value="Molybdopterin biosynthesis moea protein, domain 3"/>
    <property type="match status" value="1"/>
</dbReference>
<dbReference type="AlphaFoldDB" id="A0A1Y5T4X7"/>
<comment type="similarity">
    <text evidence="4 11">Belongs to the MoeA family.</text>
</comment>
<dbReference type="InterPro" id="IPR008284">
    <property type="entry name" value="MoCF_biosynth_CS"/>
</dbReference>
<dbReference type="InterPro" id="IPR036135">
    <property type="entry name" value="MoeA_linker/N_sf"/>
</dbReference>
<dbReference type="UniPathway" id="UPA00344"/>
<evidence type="ECO:0000313" key="13">
    <source>
        <dbReference type="EMBL" id="SLN54238.1"/>
    </source>
</evidence>
<dbReference type="CDD" id="cd00887">
    <property type="entry name" value="MoeA"/>
    <property type="match status" value="1"/>
</dbReference>
<dbReference type="SMART" id="SM00852">
    <property type="entry name" value="MoCF_biosynth"/>
    <property type="match status" value="1"/>
</dbReference>
<dbReference type="OrthoDB" id="9804758at2"/>
<dbReference type="Proteomes" id="UP000193200">
    <property type="component" value="Unassembled WGS sequence"/>
</dbReference>
<comment type="pathway">
    <text evidence="3 11">Cofactor biosynthesis; molybdopterin biosynthesis.</text>
</comment>
<dbReference type="FunFam" id="3.40.980.10:FF:000004">
    <property type="entry name" value="Molybdopterin molybdenumtransferase"/>
    <property type="match status" value="1"/>
</dbReference>
<dbReference type="Gene3D" id="3.90.105.10">
    <property type="entry name" value="Molybdopterin biosynthesis moea protein, domain 2"/>
    <property type="match status" value="1"/>
</dbReference>
<dbReference type="Gene3D" id="2.40.340.10">
    <property type="entry name" value="MoeA, C-terminal, domain IV"/>
    <property type="match status" value="1"/>
</dbReference>
<dbReference type="SUPFAM" id="SSF63882">
    <property type="entry name" value="MoeA N-terminal region -like"/>
    <property type="match status" value="1"/>
</dbReference>
<evidence type="ECO:0000256" key="7">
    <source>
        <dbReference type="ARBA" id="ARBA00022723"/>
    </source>
</evidence>
<dbReference type="InterPro" id="IPR036425">
    <property type="entry name" value="MoaB/Mog-like_dom_sf"/>
</dbReference>
<comment type="cofactor">
    <cofactor evidence="1 11">
        <name>Mg(2+)</name>
        <dbReference type="ChEBI" id="CHEBI:18420"/>
    </cofactor>
</comment>
<gene>
    <name evidence="13" type="primary">moeA_1</name>
    <name evidence="13" type="ORF">OCH7691_02293</name>
</gene>
<dbReference type="SUPFAM" id="SSF53218">
    <property type="entry name" value="Molybdenum cofactor biosynthesis proteins"/>
    <property type="match status" value="1"/>
</dbReference>
<evidence type="ECO:0000256" key="10">
    <source>
        <dbReference type="ARBA" id="ARBA00047317"/>
    </source>
</evidence>
<dbReference type="InParanoid" id="A0A1Y5T4X7"/>
<comment type="catalytic activity">
    <reaction evidence="10">
        <text>adenylyl-molybdopterin + molybdate = Mo-molybdopterin + AMP + H(+)</text>
        <dbReference type="Rhea" id="RHEA:35047"/>
        <dbReference type="ChEBI" id="CHEBI:15378"/>
        <dbReference type="ChEBI" id="CHEBI:36264"/>
        <dbReference type="ChEBI" id="CHEBI:62727"/>
        <dbReference type="ChEBI" id="CHEBI:71302"/>
        <dbReference type="ChEBI" id="CHEBI:456215"/>
        <dbReference type="EC" id="2.10.1.1"/>
    </reaction>
</comment>
<keyword evidence="14" id="KW-1185">Reference proteome</keyword>
<keyword evidence="8 11" id="KW-0460">Magnesium</keyword>
<dbReference type="EC" id="2.10.1.1" evidence="11"/>
<keyword evidence="5 11" id="KW-0500">Molybdenum</keyword>
<organism evidence="13 14">
    <name type="scientific">Oceanibacterium hippocampi</name>
    <dbReference type="NCBI Taxonomy" id="745714"/>
    <lineage>
        <taxon>Bacteria</taxon>
        <taxon>Pseudomonadati</taxon>
        <taxon>Pseudomonadota</taxon>
        <taxon>Alphaproteobacteria</taxon>
        <taxon>Sneathiellales</taxon>
        <taxon>Sneathiellaceae</taxon>
        <taxon>Oceanibacterium</taxon>
    </lineage>
</organism>
<evidence type="ECO:0000259" key="12">
    <source>
        <dbReference type="SMART" id="SM00852"/>
    </source>
</evidence>